<dbReference type="InterPro" id="IPR015422">
    <property type="entry name" value="PyrdxlP-dep_Trfase_small"/>
</dbReference>
<evidence type="ECO:0000256" key="1">
    <source>
        <dbReference type="RuleBase" id="RU004508"/>
    </source>
</evidence>
<accession>A0A9Y1FQ78</accession>
<keyword evidence="2" id="KW-0032">Aminotransferase</keyword>
<dbReference type="GO" id="GO:0008483">
    <property type="term" value="F:transaminase activity"/>
    <property type="evidence" value="ECO:0007669"/>
    <property type="project" value="UniProtKB-KW"/>
</dbReference>
<evidence type="ECO:0000313" key="2">
    <source>
        <dbReference type="EMBL" id="UJG45025.1"/>
    </source>
</evidence>
<dbReference type="Pfam" id="PF01041">
    <property type="entry name" value="DegT_DnrJ_EryC1"/>
    <property type="match status" value="1"/>
</dbReference>
<dbReference type="PIRSF" id="PIRSF000390">
    <property type="entry name" value="PLP_StrS"/>
    <property type="match status" value="1"/>
</dbReference>
<reference evidence="2" key="1">
    <citation type="journal article" date="2022" name="Nat. Microbiol.">
        <title>Unique mobile elements and scalable gene flow at the prokaryote-eukaryote boundary revealed by circularized Asgard archaea genomes.</title>
        <authorList>
            <person name="Wu F."/>
            <person name="Speth D.R."/>
            <person name="Philosof A."/>
            <person name="Cremiere A."/>
            <person name="Narayanan A."/>
            <person name="Barco R.A."/>
            <person name="Connon S.A."/>
            <person name="Amend J.P."/>
            <person name="Antoshechkin I.A."/>
            <person name="Orphan V.J."/>
        </authorList>
    </citation>
    <scope>NUCLEOTIDE SEQUENCE</scope>
    <source>
        <strain evidence="2">PR6</strain>
    </source>
</reference>
<dbReference type="InterPro" id="IPR000653">
    <property type="entry name" value="DegT/StrS_aminotransferase"/>
</dbReference>
<dbReference type="Proteomes" id="UP001200513">
    <property type="component" value="Chromosome"/>
</dbReference>
<keyword evidence="2" id="KW-0808">Transferase</keyword>
<name>A0A9Y1FQ78_9ARCH</name>
<proteinExistence type="inferred from homology"/>
<dbReference type="PANTHER" id="PTHR30244:SF34">
    <property type="entry name" value="DTDP-4-AMINO-4,6-DIDEOXYGALACTOSE TRANSAMINASE"/>
    <property type="match status" value="1"/>
</dbReference>
<dbReference type="SUPFAM" id="SSF53383">
    <property type="entry name" value="PLP-dependent transferases"/>
    <property type="match status" value="1"/>
</dbReference>
<dbReference type="AlphaFoldDB" id="A0A9Y1FQ78"/>
<organism evidence="2">
    <name type="scientific">Candidatus Heimdallarchaeum endolithica</name>
    <dbReference type="NCBI Taxonomy" id="2876572"/>
    <lineage>
        <taxon>Archaea</taxon>
        <taxon>Promethearchaeati</taxon>
        <taxon>Candidatus Heimdallarchaeota</taxon>
        <taxon>Candidatus Heimdallarchaeia (ex Rinke et al. 2021) (nom. nud.)</taxon>
        <taxon>Candidatus Heimdallarchaeales</taxon>
        <taxon>Candidatus Heimdallarchaeaceae</taxon>
        <taxon>Candidatus Heimdallarchaeum</taxon>
    </lineage>
</organism>
<comment type="similarity">
    <text evidence="1">Belongs to the DegT/DnrJ/EryC1 family.</text>
</comment>
<dbReference type="EMBL" id="CP084167">
    <property type="protein sequence ID" value="UJG45025.1"/>
    <property type="molecule type" value="Genomic_DNA"/>
</dbReference>
<dbReference type="GO" id="GO:0000271">
    <property type="term" value="P:polysaccharide biosynthetic process"/>
    <property type="evidence" value="ECO:0007669"/>
    <property type="project" value="TreeGrafter"/>
</dbReference>
<dbReference type="GO" id="GO:0030170">
    <property type="term" value="F:pyridoxal phosphate binding"/>
    <property type="evidence" value="ECO:0007669"/>
    <property type="project" value="TreeGrafter"/>
</dbReference>
<sequence>MSIPLFRIYHDEEDSEIVKNVIESGKNWAIGEYNDTFEKMLANYFERNYAISFNSGTSALFSLLLAYGIKNGDEVIVPSFTFISTANSVLMAGGKPVFADIELECLGLEPEDVVEKITPKTKTIIPVHYAGCPCKIKELKEIAEDYNLLLLEDAAESFGARINDKKVGSFGDSAMLSFCQNKIITTGEGGAIVTDSEEIYEKLKLIRSHGRLEKTNYFTSNDGFSYIQLGYNFRLSNILAALGVSQLKKVDLIIKKRQEKAKYYNNLLDDISFIEPLKPPRSYFHVYQLYSIFVKEGKRQIVIDTLKEHKIASKIYFDPVHLSPFYKKLFGTKSPVLQNTERVSEEILSLPFHPEIKEEEMLLIKGVLDKI</sequence>
<dbReference type="Gene3D" id="3.40.640.10">
    <property type="entry name" value="Type I PLP-dependent aspartate aminotransferase-like (Major domain)"/>
    <property type="match status" value="1"/>
</dbReference>
<gene>
    <name evidence="2" type="ORF">K9W46_04025</name>
</gene>
<keyword evidence="1" id="KW-0663">Pyridoxal phosphate</keyword>
<dbReference type="InterPro" id="IPR015421">
    <property type="entry name" value="PyrdxlP-dep_Trfase_major"/>
</dbReference>
<dbReference type="CDD" id="cd00616">
    <property type="entry name" value="AHBA_syn"/>
    <property type="match status" value="1"/>
</dbReference>
<dbReference type="PANTHER" id="PTHR30244">
    <property type="entry name" value="TRANSAMINASE"/>
    <property type="match status" value="1"/>
</dbReference>
<protein>
    <submittedName>
        <fullName evidence="2">DegT/DnrJ/EryC1/StrS family aminotransferase</fullName>
    </submittedName>
</protein>
<dbReference type="Gene3D" id="3.90.1150.10">
    <property type="entry name" value="Aspartate Aminotransferase, domain 1"/>
    <property type="match status" value="1"/>
</dbReference>
<dbReference type="InterPro" id="IPR015424">
    <property type="entry name" value="PyrdxlP-dep_Trfase"/>
</dbReference>